<dbReference type="OrthoDB" id="206452at2759"/>
<dbReference type="InterPro" id="IPR012816">
    <property type="entry name" value="NADAR"/>
</dbReference>
<dbReference type="NCBIfam" id="TIGR02464">
    <property type="entry name" value="ribofla_fusion"/>
    <property type="match status" value="1"/>
</dbReference>
<dbReference type="AlphaFoldDB" id="A0A9P4UE35"/>
<evidence type="ECO:0000313" key="2">
    <source>
        <dbReference type="EMBL" id="KAF2446048.1"/>
    </source>
</evidence>
<evidence type="ECO:0000313" key="3">
    <source>
        <dbReference type="Proteomes" id="UP000799764"/>
    </source>
</evidence>
<organism evidence="2 3">
    <name type="scientific">Karstenula rhodostoma CBS 690.94</name>
    <dbReference type="NCBI Taxonomy" id="1392251"/>
    <lineage>
        <taxon>Eukaryota</taxon>
        <taxon>Fungi</taxon>
        <taxon>Dikarya</taxon>
        <taxon>Ascomycota</taxon>
        <taxon>Pezizomycotina</taxon>
        <taxon>Dothideomycetes</taxon>
        <taxon>Pleosporomycetidae</taxon>
        <taxon>Pleosporales</taxon>
        <taxon>Massarineae</taxon>
        <taxon>Didymosphaeriaceae</taxon>
        <taxon>Karstenula</taxon>
    </lineage>
</organism>
<reference evidence="2" key="1">
    <citation type="journal article" date="2020" name="Stud. Mycol.">
        <title>101 Dothideomycetes genomes: a test case for predicting lifestyles and emergence of pathogens.</title>
        <authorList>
            <person name="Haridas S."/>
            <person name="Albert R."/>
            <person name="Binder M."/>
            <person name="Bloem J."/>
            <person name="Labutti K."/>
            <person name="Salamov A."/>
            <person name="Andreopoulos B."/>
            <person name="Baker S."/>
            <person name="Barry K."/>
            <person name="Bills G."/>
            <person name="Bluhm B."/>
            <person name="Cannon C."/>
            <person name="Castanera R."/>
            <person name="Culley D."/>
            <person name="Daum C."/>
            <person name="Ezra D."/>
            <person name="Gonzalez J."/>
            <person name="Henrissat B."/>
            <person name="Kuo A."/>
            <person name="Liang C."/>
            <person name="Lipzen A."/>
            <person name="Lutzoni F."/>
            <person name="Magnuson J."/>
            <person name="Mondo S."/>
            <person name="Nolan M."/>
            <person name="Ohm R."/>
            <person name="Pangilinan J."/>
            <person name="Park H.-J."/>
            <person name="Ramirez L."/>
            <person name="Alfaro M."/>
            <person name="Sun H."/>
            <person name="Tritt A."/>
            <person name="Yoshinaga Y."/>
            <person name="Zwiers L.-H."/>
            <person name="Turgeon B."/>
            <person name="Goodwin S."/>
            <person name="Spatafora J."/>
            <person name="Crous P."/>
            <person name="Grigoriev I."/>
        </authorList>
    </citation>
    <scope>NUCLEOTIDE SEQUENCE</scope>
    <source>
        <strain evidence="2">CBS 690.94</strain>
    </source>
</reference>
<comment type="caution">
    <text evidence="2">The sequence shown here is derived from an EMBL/GenBank/DDBJ whole genome shotgun (WGS) entry which is preliminary data.</text>
</comment>
<dbReference type="Pfam" id="PF08719">
    <property type="entry name" value="NADAR"/>
    <property type="match status" value="1"/>
</dbReference>
<dbReference type="CDD" id="cd15457">
    <property type="entry name" value="NADAR"/>
    <property type="match status" value="1"/>
</dbReference>
<sequence length="157" mass="17480">PTPAPESNTIYFYLPNEHPYGVFSQWHPTPVTIPTTSLAFLITTSPTASAILASHAPTLTFTCAEQAFMFAKALFFADDQTCTRILSTPDPKTQKKLGKQVRGFYEERWTEVKSRVAEVGNWYKFTGDEGLRGVLLGTGERELVEASARDRVWGVGF</sequence>
<keyword evidence="3" id="KW-1185">Reference proteome</keyword>
<feature type="domain" description="NADAR" evidence="1">
    <location>
        <begin position="11"/>
        <end position="157"/>
    </location>
</feature>
<evidence type="ECO:0000259" key="1">
    <source>
        <dbReference type="Pfam" id="PF08719"/>
    </source>
</evidence>
<dbReference type="Gene3D" id="1.10.357.40">
    <property type="entry name" value="YbiA-like"/>
    <property type="match status" value="1"/>
</dbReference>
<dbReference type="SUPFAM" id="SSF143990">
    <property type="entry name" value="YbiA-like"/>
    <property type="match status" value="1"/>
</dbReference>
<proteinExistence type="predicted"/>
<dbReference type="EMBL" id="MU001498">
    <property type="protein sequence ID" value="KAF2446048.1"/>
    <property type="molecule type" value="Genomic_DNA"/>
</dbReference>
<gene>
    <name evidence="2" type="ORF">P171DRAFT_325521</name>
</gene>
<dbReference type="InterPro" id="IPR037238">
    <property type="entry name" value="YbiA-like_sf"/>
</dbReference>
<feature type="non-terminal residue" evidence="2">
    <location>
        <position position="157"/>
    </location>
</feature>
<accession>A0A9P4UE35</accession>
<dbReference type="Proteomes" id="UP000799764">
    <property type="component" value="Unassembled WGS sequence"/>
</dbReference>
<protein>
    <submittedName>
        <fullName evidence="2">DUF1768-domain-containing protein</fullName>
    </submittedName>
</protein>
<feature type="non-terminal residue" evidence="2">
    <location>
        <position position="1"/>
    </location>
</feature>
<name>A0A9P4UE35_9PLEO</name>